<proteinExistence type="predicted"/>
<evidence type="ECO:0000313" key="2">
    <source>
        <dbReference type="Proteomes" id="UP001530293"/>
    </source>
</evidence>
<comment type="caution">
    <text evidence="1">The sequence shown here is derived from an EMBL/GenBank/DDBJ whole genome shotgun (WGS) entry which is preliminary data.</text>
</comment>
<dbReference type="Proteomes" id="UP001530293">
    <property type="component" value="Unassembled WGS sequence"/>
</dbReference>
<protein>
    <submittedName>
        <fullName evidence="1">Uncharacterized protein</fullName>
    </submittedName>
</protein>
<organism evidence="1 2">
    <name type="scientific">Discostella pseudostelligera</name>
    <dbReference type="NCBI Taxonomy" id="259834"/>
    <lineage>
        <taxon>Eukaryota</taxon>
        <taxon>Sar</taxon>
        <taxon>Stramenopiles</taxon>
        <taxon>Ochrophyta</taxon>
        <taxon>Bacillariophyta</taxon>
        <taxon>Coscinodiscophyceae</taxon>
        <taxon>Thalassiosirophycidae</taxon>
        <taxon>Stephanodiscales</taxon>
        <taxon>Stephanodiscaceae</taxon>
        <taxon>Discostella</taxon>
    </lineage>
</organism>
<dbReference type="EMBL" id="JALLBG020000213">
    <property type="protein sequence ID" value="KAL3759134.1"/>
    <property type="molecule type" value="Genomic_DNA"/>
</dbReference>
<sequence>MTTNRDDLEQGISCPVGFTDEDVKMDDRKSRWCDECMLFHMLERQRITKLKGLYKCSGGLGITDIGHKTDAFSLELPPRYQGLDLSAEWFFQQQYLSIPNEGNDEWKSGLDEATLRYLTELAKVLSDRFSSHPRPSTPVHLLPPSPITITPPSTPLLFSFEALGIISPSSLDTNPEARKKEVDLSDEEIMSLWSCTLPSEDGVSFDTFE</sequence>
<accession>A0ABD3M910</accession>
<reference evidence="1 2" key="1">
    <citation type="submission" date="2024-10" db="EMBL/GenBank/DDBJ databases">
        <title>Updated reference genomes for cyclostephanoid diatoms.</title>
        <authorList>
            <person name="Roberts W.R."/>
            <person name="Alverson A.J."/>
        </authorList>
    </citation>
    <scope>NUCLEOTIDE SEQUENCE [LARGE SCALE GENOMIC DNA]</scope>
    <source>
        <strain evidence="1 2">AJA232-27</strain>
    </source>
</reference>
<dbReference type="AlphaFoldDB" id="A0ABD3M910"/>
<name>A0ABD3M910_9STRA</name>
<evidence type="ECO:0000313" key="1">
    <source>
        <dbReference type="EMBL" id="KAL3759134.1"/>
    </source>
</evidence>
<gene>
    <name evidence="1" type="ORF">ACHAWU_008586</name>
</gene>
<keyword evidence="2" id="KW-1185">Reference proteome</keyword>